<feature type="compositionally biased region" description="Basic residues" evidence="1">
    <location>
        <begin position="1493"/>
        <end position="1505"/>
    </location>
</feature>
<feature type="compositionally biased region" description="Low complexity" evidence="1">
    <location>
        <begin position="1387"/>
        <end position="1396"/>
    </location>
</feature>
<feature type="compositionally biased region" description="Low complexity" evidence="1">
    <location>
        <begin position="1"/>
        <end position="18"/>
    </location>
</feature>
<feature type="compositionally biased region" description="Polar residues" evidence="1">
    <location>
        <begin position="303"/>
        <end position="315"/>
    </location>
</feature>
<feature type="region of interest" description="Disordered" evidence="1">
    <location>
        <begin position="1365"/>
        <end position="1396"/>
    </location>
</feature>
<feature type="region of interest" description="Disordered" evidence="1">
    <location>
        <begin position="837"/>
        <end position="895"/>
    </location>
</feature>
<feature type="compositionally biased region" description="Basic and acidic residues" evidence="1">
    <location>
        <begin position="653"/>
        <end position="665"/>
    </location>
</feature>
<feature type="compositionally biased region" description="Low complexity" evidence="1">
    <location>
        <begin position="634"/>
        <end position="645"/>
    </location>
</feature>
<feature type="compositionally biased region" description="Polar residues" evidence="1">
    <location>
        <begin position="1155"/>
        <end position="1184"/>
    </location>
</feature>
<name>A0A8H5LY13_9AGAR</name>
<feature type="compositionally biased region" description="Polar residues" evidence="1">
    <location>
        <begin position="1365"/>
        <end position="1376"/>
    </location>
</feature>
<feature type="compositionally biased region" description="Polar residues" evidence="1">
    <location>
        <begin position="1286"/>
        <end position="1299"/>
    </location>
</feature>
<protein>
    <submittedName>
        <fullName evidence="2">Uncharacterized protein</fullName>
    </submittedName>
</protein>
<feature type="compositionally biased region" description="Basic and acidic residues" evidence="1">
    <location>
        <begin position="335"/>
        <end position="388"/>
    </location>
</feature>
<evidence type="ECO:0000313" key="2">
    <source>
        <dbReference type="EMBL" id="KAF5373539.1"/>
    </source>
</evidence>
<comment type="caution">
    <text evidence="2">The sequence shown here is derived from an EMBL/GenBank/DDBJ whole genome shotgun (WGS) entry which is preliminary data.</text>
</comment>
<gene>
    <name evidence="2" type="ORF">D9758_000901</name>
</gene>
<accession>A0A8H5LY13</accession>
<sequence>MSSSTISSRTRTIDPRSTVTDSFYGGRSNSVASKGKTRDKLAMPNPMIFPVPGVDKPLPEVGWGEDSHVSNGKPESKRDSSAAKAAQSSKRHARSKPHQRVRDADRAMSLSNTPPGTLAKLLVAEESSTRKTRKLLDAALHQLHSTSQRATQAESQKRRMDNEALLENTKLTLDVEEAKKAAAKAQNEVEMYRLRLQQLETEAQQAKQTIQAVEELREDAERSAAKARATARKFKQEMAKMNARTEGRREGYLEGLQRGRLIVGTSYEYIPGDGTAYIEEVGTEGEEEYARQQQRSQGRSRDVSTTGTSYGNQAPLQGRAESRTSNPARRHHTRHERDRDRRRDDDHGVRERDRHRKRENDRRGEHQESNPGHRQERREHKDRHRDQRSYPSPPETPRAAYSRYERRPVQEPPEDIPEGAPVPMPEPRILPPPVPEIPHIPTPPRTAISSHHSDHPNSPPQPSVHTSHHDHPPSQLPPIVNFGSALNAGVPPPNVTVSTAPPGGEPAPPVSTPVPPPQTRSDSQSTASGRYPDAPLPDGVSPVPRISVPLGPGFYSDSSANAPLSAGGVPFAPGLYRDANGGLEQPQAIAQPSPIPPGGVARSSPEIATPSTMTGYSFNVLRNFPSVTAGVVGSDGARPGSRPGSRPGGVFGFERKLSTINESREGTPNGGLGPSLVHSVDQWRRSLSDSPNHLRPPSRSGHGDLRRKQSSTTTGSSSIQIQIESPSPAPSDPHSSDSGHTALDGGHRRYYDDLQPQEPGYLSPHHAPRDLIAPEPDPNEAPVIPGRRNGTVPKSALKNAPRVYEELPRGFVANGHGSTSGYTDFAKLGALGKGVGLGIGTGEPIYSREKVRRYSYEDTSDDSEHDEDEYSDDDDDDDVQWPPAPPGAVTGGMPLGVPLAPGIGPNYHPISGTGLDLMSFPIVARNGSSGRGSGESANGSVVGTPRMYPNNVPVPMHGLPPGFSRPATSASGKSSRRSSRSLKAPGSFDVYANPGQTQSVMKPPIMSMPSATVPHYDSARSMQGGESAITAAAYQMPEPGVPQYSAPGMPTSSITSAVFAIPEASIPHYPSALTAQTGSAVSAMVMPNPNIPQYTSLVAHGQASAITTARIQMPDPGVPHTPSLPTGPASSRITEPAMAMPAPSSTVTIPQISMPSPTSGDGSVTIPTPTVTDYTKRSSSTWPSTMPEPGVNQTGSAVSAMIMPNPNVPQYTSPATRGQASVITAARMQMPDAGVPHAPSLPIGPASSRITEPAMAMPAPSSSITTPHISMPSPGDGSVTMPTPTVTDYTKRSSSTWPSTMKPGTANMPTPSVPQYPQTPSGTSSLTPGIVNMPSPTVPQYPQTPSGTSSLTPGIVNMPSPTVPQYPQTPGSSSITPAAMPEPSSHITAPSMTMPTPTSTITAPKIAMPTPGAEYTPGGSLTHNPLPAPPRMTPSMAAINLNPPSPVIPGAWGGGYTGSAGDPGTPNLSRRTSLHAGTTPSMGVEPLPTATMSKKKKKKEKKKAGTKMPVPTVNGARVSPADSDDNEDFDEATMLNTLANANTNKFSAVPTPIYR</sequence>
<feature type="region of interest" description="Disordered" evidence="1">
    <location>
        <begin position="278"/>
        <end position="553"/>
    </location>
</feature>
<feature type="compositionally biased region" description="Low complexity" evidence="1">
    <location>
        <begin position="710"/>
        <end position="738"/>
    </location>
</feature>
<feature type="compositionally biased region" description="Basic and acidic residues" evidence="1">
    <location>
        <begin position="846"/>
        <end position="856"/>
    </location>
</feature>
<feature type="region of interest" description="Disordered" evidence="1">
    <location>
        <begin position="1455"/>
        <end position="1528"/>
    </location>
</feature>
<feature type="compositionally biased region" description="Acidic residues" evidence="1">
    <location>
        <begin position="858"/>
        <end position="879"/>
    </location>
</feature>
<feature type="compositionally biased region" description="Polar residues" evidence="1">
    <location>
        <begin position="1307"/>
        <end position="1323"/>
    </location>
</feature>
<reference evidence="2 3" key="1">
    <citation type="journal article" date="2020" name="ISME J.">
        <title>Uncovering the hidden diversity of litter-decomposition mechanisms in mushroom-forming fungi.</title>
        <authorList>
            <person name="Floudas D."/>
            <person name="Bentzer J."/>
            <person name="Ahren D."/>
            <person name="Johansson T."/>
            <person name="Persson P."/>
            <person name="Tunlid A."/>
        </authorList>
    </citation>
    <scope>NUCLEOTIDE SEQUENCE [LARGE SCALE GENOMIC DNA]</scope>
    <source>
        <strain evidence="2 3">CBS 291.85</strain>
    </source>
</reference>
<feature type="compositionally biased region" description="Polar residues" evidence="1">
    <location>
        <begin position="143"/>
        <end position="154"/>
    </location>
</feature>
<feature type="region of interest" description="Disordered" evidence="1">
    <location>
        <begin position="1155"/>
        <end position="1191"/>
    </location>
</feature>
<proteinExistence type="predicted"/>
<organism evidence="2 3">
    <name type="scientific">Tetrapyrgos nigripes</name>
    <dbReference type="NCBI Taxonomy" id="182062"/>
    <lineage>
        <taxon>Eukaryota</taxon>
        <taxon>Fungi</taxon>
        <taxon>Dikarya</taxon>
        <taxon>Basidiomycota</taxon>
        <taxon>Agaricomycotina</taxon>
        <taxon>Agaricomycetes</taxon>
        <taxon>Agaricomycetidae</taxon>
        <taxon>Agaricales</taxon>
        <taxon>Marasmiineae</taxon>
        <taxon>Marasmiaceae</taxon>
        <taxon>Tetrapyrgos</taxon>
    </lineage>
</organism>
<feature type="compositionally biased region" description="Polar residues" evidence="1">
    <location>
        <begin position="1466"/>
        <end position="1481"/>
    </location>
</feature>
<dbReference type="Proteomes" id="UP000559256">
    <property type="component" value="Unassembled WGS sequence"/>
</dbReference>
<evidence type="ECO:0000256" key="1">
    <source>
        <dbReference type="SAM" id="MobiDB-lite"/>
    </source>
</evidence>
<feature type="compositionally biased region" description="Polar residues" evidence="1">
    <location>
        <begin position="519"/>
        <end position="528"/>
    </location>
</feature>
<feature type="region of interest" description="Disordered" evidence="1">
    <location>
        <begin position="1"/>
        <end position="161"/>
    </location>
</feature>
<feature type="region of interest" description="Disordered" evidence="1">
    <location>
        <begin position="586"/>
        <end position="613"/>
    </location>
</feature>
<feature type="compositionally biased region" description="Pro residues" evidence="1">
    <location>
        <begin position="420"/>
        <end position="444"/>
    </location>
</feature>
<keyword evidence="3" id="KW-1185">Reference proteome</keyword>
<dbReference type="OrthoDB" id="3011271at2759"/>
<feature type="region of interest" description="Disordered" evidence="1">
    <location>
        <begin position="628"/>
        <end position="801"/>
    </location>
</feature>
<feature type="region of interest" description="Disordered" evidence="1">
    <location>
        <begin position="956"/>
        <end position="1004"/>
    </location>
</feature>
<feature type="compositionally biased region" description="Pro residues" evidence="1">
    <location>
        <begin position="503"/>
        <end position="518"/>
    </location>
</feature>
<evidence type="ECO:0000313" key="3">
    <source>
        <dbReference type="Proteomes" id="UP000559256"/>
    </source>
</evidence>
<feature type="compositionally biased region" description="Basic residues" evidence="1">
    <location>
        <begin position="89"/>
        <end position="99"/>
    </location>
</feature>
<feature type="region of interest" description="Disordered" evidence="1">
    <location>
        <begin position="1286"/>
        <end position="1323"/>
    </location>
</feature>
<dbReference type="EMBL" id="JAACJM010000003">
    <property type="protein sequence ID" value="KAF5373539.1"/>
    <property type="molecule type" value="Genomic_DNA"/>
</dbReference>